<dbReference type="Pfam" id="PF00581">
    <property type="entry name" value="Rhodanese"/>
    <property type="match status" value="1"/>
</dbReference>
<dbReference type="GeneID" id="106461504"/>
<dbReference type="SMART" id="SM00404">
    <property type="entry name" value="PTPc_motif"/>
    <property type="match status" value="1"/>
</dbReference>
<reference evidence="11" key="1">
    <citation type="submission" date="2025-08" db="UniProtKB">
        <authorList>
            <consortium name="RefSeq"/>
        </authorList>
    </citation>
    <scope>IDENTIFICATION</scope>
    <source>
        <tissue evidence="11">Muscle</tissue>
    </source>
</reference>
<keyword evidence="4" id="KW-0378">Hydrolase</keyword>
<dbReference type="RefSeq" id="XP_013776780.2">
    <property type="nucleotide sequence ID" value="XM_013921326.2"/>
</dbReference>
<evidence type="ECO:0000256" key="1">
    <source>
        <dbReference type="ARBA" id="ARBA00004123"/>
    </source>
</evidence>
<feature type="domain" description="Tyrosine specific protein phosphatases" evidence="8">
    <location>
        <begin position="303"/>
        <end position="360"/>
    </location>
</feature>
<dbReference type="SUPFAM" id="SSF52799">
    <property type="entry name" value="(Phosphotyrosine protein) phosphatases II"/>
    <property type="match status" value="1"/>
</dbReference>
<dbReference type="PANTHER" id="PTHR10159:SF530">
    <property type="entry name" value="DUAL SPECIFICITY PROTEIN PHOSPHATASE DDB_G0271350-RELATED"/>
    <property type="match status" value="1"/>
</dbReference>
<organism evidence="10 11">
    <name type="scientific">Limulus polyphemus</name>
    <name type="common">Atlantic horseshoe crab</name>
    <dbReference type="NCBI Taxonomy" id="6850"/>
    <lineage>
        <taxon>Eukaryota</taxon>
        <taxon>Metazoa</taxon>
        <taxon>Ecdysozoa</taxon>
        <taxon>Arthropoda</taxon>
        <taxon>Chelicerata</taxon>
        <taxon>Merostomata</taxon>
        <taxon>Xiphosura</taxon>
        <taxon>Limulidae</taxon>
        <taxon>Limulus</taxon>
    </lineage>
</organism>
<feature type="domain" description="Rhodanese" evidence="9">
    <location>
        <begin position="55"/>
        <end position="171"/>
    </location>
</feature>
<evidence type="ECO:0000256" key="6">
    <source>
        <dbReference type="ARBA" id="ARBA00023242"/>
    </source>
</evidence>
<keyword evidence="6" id="KW-0539">Nucleus</keyword>
<dbReference type="SUPFAM" id="SSF52821">
    <property type="entry name" value="Rhodanese/Cell cycle control phosphatase"/>
    <property type="match status" value="1"/>
</dbReference>
<dbReference type="PROSITE" id="PS50206">
    <property type="entry name" value="RHODANESE_3"/>
    <property type="match status" value="1"/>
</dbReference>
<accession>A0ABM1B867</accession>
<dbReference type="EC" id="3.1.3.48" evidence="3"/>
<dbReference type="InterPro" id="IPR000340">
    <property type="entry name" value="Dual-sp_phosphatase_cat-dom"/>
</dbReference>
<dbReference type="InterPro" id="IPR036873">
    <property type="entry name" value="Rhodanese-like_dom_sf"/>
</dbReference>
<evidence type="ECO:0000259" key="8">
    <source>
        <dbReference type="PROSITE" id="PS50056"/>
    </source>
</evidence>
<dbReference type="CDD" id="cd01446">
    <property type="entry name" value="DSP_MapKP"/>
    <property type="match status" value="1"/>
</dbReference>
<keyword evidence="10" id="KW-1185">Reference proteome</keyword>
<dbReference type="PROSITE" id="PS00383">
    <property type="entry name" value="TYR_PHOSPHATASE_1"/>
    <property type="match status" value="1"/>
</dbReference>
<evidence type="ECO:0000259" key="9">
    <source>
        <dbReference type="PROSITE" id="PS50206"/>
    </source>
</evidence>
<dbReference type="Proteomes" id="UP000694941">
    <property type="component" value="Unplaced"/>
</dbReference>
<dbReference type="InterPro" id="IPR003595">
    <property type="entry name" value="Tyr_Pase_cat"/>
</dbReference>
<comment type="subcellular location">
    <subcellularLocation>
        <location evidence="1">Nucleus</location>
    </subcellularLocation>
</comment>
<dbReference type="Gene3D" id="3.40.250.10">
    <property type="entry name" value="Rhodanese-like domain"/>
    <property type="match status" value="1"/>
</dbReference>
<dbReference type="Gene3D" id="3.90.190.10">
    <property type="entry name" value="Protein tyrosine phosphatase superfamily"/>
    <property type="match status" value="1"/>
</dbReference>
<dbReference type="SMART" id="SM00195">
    <property type="entry name" value="DSPc"/>
    <property type="match status" value="1"/>
</dbReference>
<evidence type="ECO:0000313" key="11">
    <source>
        <dbReference type="RefSeq" id="XP_013776780.2"/>
    </source>
</evidence>
<dbReference type="PROSITE" id="PS50056">
    <property type="entry name" value="TYR_PHOSPHATASE_2"/>
    <property type="match status" value="1"/>
</dbReference>
<evidence type="ECO:0000256" key="4">
    <source>
        <dbReference type="ARBA" id="ARBA00022801"/>
    </source>
</evidence>
<dbReference type="SMART" id="SM00450">
    <property type="entry name" value="RHOD"/>
    <property type="match status" value="1"/>
</dbReference>
<evidence type="ECO:0000256" key="2">
    <source>
        <dbReference type="ARBA" id="ARBA00008601"/>
    </source>
</evidence>
<dbReference type="InterPro" id="IPR029021">
    <property type="entry name" value="Prot-tyrosine_phosphatase-like"/>
</dbReference>
<dbReference type="InterPro" id="IPR008343">
    <property type="entry name" value="MKP"/>
</dbReference>
<feature type="domain" description="Tyrosine-protein phosphatase" evidence="7">
    <location>
        <begin position="241"/>
        <end position="382"/>
    </location>
</feature>
<evidence type="ECO:0000313" key="10">
    <source>
        <dbReference type="Proteomes" id="UP000694941"/>
    </source>
</evidence>
<proteinExistence type="inferred from homology"/>
<dbReference type="InterPro" id="IPR020422">
    <property type="entry name" value="TYR_PHOSPHATASE_DUAL_dom"/>
</dbReference>
<dbReference type="InterPro" id="IPR000387">
    <property type="entry name" value="Tyr_Pase_dom"/>
</dbReference>
<evidence type="ECO:0000259" key="7">
    <source>
        <dbReference type="PROSITE" id="PS50054"/>
    </source>
</evidence>
<evidence type="ECO:0000256" key="5">
    <source>
        <dbReference type="ARBA" id="ARBA00022912"/>
    </source>
</evidence>
<name>A0ABM1B867_LIMPO</name>
<comment type="similarity">
    <text evidence="2">Belongs to the protein-tyrosine phosphatase family. Non-receptor class dual specificity subfamily.</text>
</comment>
<dbReference type="InterPro" id="IPR001763">
    <property type="entry name" value="Rhodanese-like_dom"/>
</dbReference>
<dbReference type="Pfam" id="PF00782">
    <property type="entry name" value="DSPc"/>
    <property type="match status" value="1"/>
</dbReference>
<evidence type="ECO:0000256" key="3">
    <source>
        <dbReference type="ARBA" id="ARBA00013064"/>
    </source>
</evidence>
<sequence length="458" mass="51147">MPVFLVDGTRRSRQKRLGCDVENMSLKLNLLTMEQLQQYLEDECYKNHGENLLPFLLLDCRPFLSYTECHIMTAVNVHCPALLRRRSGGRLPLRTIIPNSEIREKVLRGEYSHVILYSEHGQETYLWGNSPEEAVVNSVARCLSFEAGIKRLYYLSGGMRDFRPRYPHLCTKSSSLVVGDDTPRSTNNWTSERSQSDHVHSSTTEVMKIWTLNSVVKTKPNSSVTDTQTSHVLFPAHEQEEPVQILSYLFLGSAYHASSKATLQHLGITALLNVSQTCPNHFENDFTYKIIPVKDSGSENIASCFNEAIEFIDNARSVNGKVLVHCQAGISRSATICIAYLMATKRLRMEEAYEYVRSRRQIVSPNFSFMEQLLSFESQVFSPSARLCCKPTLSPPSPLIAVIPRNPDPDSLTPSGGAQQSVFDFPGTLNSLSCVSSGLTTATETCHMPSSVTSSSLS</sequence>
<keyword evidence="5" id="KW-0904">Protein phosphatase</keyword>
<dbReference type="PRINTS" id="PR01764">
    <property type="entry name" value="MAPKPHPHTASE"/>
</dbReference>
<gene>
    <name evidence="11" type="primary">LOC106461504</name>
</gene>
<dbReference type="InterPro" id="IPR016130">
    <property type="entry name" value="Tyr_Pase_AS"/>
</dbReference>
<protein>
    <recommendedName>
        <fullName evidence="3">protein-tyrosine-phosphatase</fullName>
        <ecNumber evidence="3">3.1.3.48</ecNumber>
    </recommendedName>
</protein>
<dbReference type="PROSITE" id="PS50054">
    <property type="entry name" value="TYR_PHOSPHATASE_DUAL"/>
    <property type="match status" value="1"/>
</dbReference>
<dbReference type="PANTHER" id="PTHR10159">
    <property type="entry name" value="DUAL SPECIFICITY PROTEIN PHOSPHATASE"/>
    <property type="match status" value="1"/>
</dbReference>